<dbReference type="OrthoDB" id="9800291at2"/>
<keyword evidence="1" id="KW-0418">Kinase</keyword>
<reference evidence="1 2" key="1">
    <citation type="journal article" date="2015" name="Int. J. Syst. Evol. Microbiol.">
        <title>Youhaiella tibetensis gen. nov., sp. nov., isolated from subsurface sediment.</title>
        <authorList>
            <person name="Wang Y.X."/>
            <person name="Huang F.Q."/>
            <person name="Nogi Y."/>
            <person name="Pang S.J."/>
            <person name="Wang P.K."/>
            <person name="Lv J."/>
        </authorList>
    </citation>
    <scope>NUCLEOTIDE SEQUENCE [LARGE SCALE GENOMIC DNA]</scope>
    <source>
        <strain evidence="2">fig4</strain>
    </source>
</reference>
<name>A0A5B9DKJ6_9HYPH</name>
<dbReference type="SUPFAM" id="SSF101473">
    <property type="entry name" value="DhaL-like"/>
    <property type="match status" value="1"/>
</dbReference>
<dbReference type="PANTHER" id="PTHR28629:SF4">
    <property type="entry name" value="TRIOKINASE_FMN CYCLASE"/>
    <property type="match status" value="1"/>
</dbReference>
<dbReference type="InterPro" id="IPR050861">
    <property type="entry name" value="Dihydroxyacetone_Kinase"/>
</dbReference>
<gene>
    <name evidence="1" type="ORF">FNA67_05900</name>
</gene>
<dbReference type="Proteomes" id="UP000321062">
    <property type="component" value="Chromosome"/>
</dbReference>
<dbReference type="PANTHER" id="PTHR28629">
    <property type="entry name" value="TRIOKINASE/FMN CYCLASE"/>
    <property type="match status" value="1"/>
</dbReference>
<evidence type="ECO:0000313" key="1">
    <source>
        <dbReference type="EMBL" id="QEE19734.1"/>
    </source>
</evidence>
<dbReference type="RefSeq" id="WP_147655383.1">
    <property type="nucleotide sequence ID" value="NZ_BMFM01000001.1"/>
</dbReference>
<dbReference type="InterPro" id="IPR004007">
    <property type="entry name" value="DhaL_dom"/>
</dbReference>
<dbReference type="EMBL" id="CP041690">
    <property type="protein sequence ID" value="QEE19734.1"/>
    <property type="molecule type" value="Genomic_DNA"/>
</dbReference>
<dbReference type="PROSITE" id="PS51480">
    <property type="entry name" value="DHAL"/>
    <property type="match status" value="1"/>
</dbReference>
<dbReference type="AlphaFoldDB" id="A0A5B9DKJ6"/>
<dbReference type="Gene3D" id="1.25.40.340">
    <property type="match status" value="1"/>
</dbReference>
<dbReference type="GO" id="GO:0005829">
    <property type="term" value="C:cytosol"/>
    <property type="evidence" value="ECO:0007669"/>
    <property type="project" value="TreeGrafter"/>
</dbReference>
<organism evidence="1 2">
    <name type="scientific">Paradevosia tibetensis</name>
    <dbReference type="NCBI Taxonomy" id="1447062"/>
    <lineage>
        <taxon>Bacteria</taxon>
        <taxon>Pseudomonadati</taxon>
        <taxon>Pseudomonadota</taxon>
        <taxon>Alphaproteobacteria</taxon>
        <taxon>Hyphomicrobiales</taxon>
        <taxon>Devosiaceae</taxon>
        <taxon>Paradevosia</taxon>
    </lineage>
</organism>
<dbReference type="KEGG" id="yti:FNA67_05900"/>
<sequence length="203" mass="20713">MGLTVTDLRNALTRLQGAMGELEHTLNAADAKLGDGDTGTMLARLVDALAAVDLASETDLGAAFLALAKSGASSTGSSLGTLVVTGLMTAGKATKGRTELPWQELGAVIIAIRDAAMARGKAALGDKTVIDSLTYLARAIEGSSEAGEVAEQAQAALAQALDDFRDRPCGMGRARMFAQKSISLDDPGMLAMARLTGAMTGDA</sequence>
<keyword evidence="2" id="KW-1185">Reference proteome</keyword>
<dbReference type="SMART" id="SM01120">
    <property type="entry name" value="Dak2"/>
    <property type="match status" value="1"/>
</dbReference>
<accession>A0A5B9DKJ6</accession>
<keyword evidence="1" id="KW-0808">Transferase</keyword>
<protein>
    <submittedName>
        <fullName evidence="1">Dihydroxyacetone kinase subunit L</fullName>
    </submittedName>
</protein>
<evidence type="ECO:0000313" key="2">
    <source>
        <dbReference type="Proteomes" id="UP000321062"/>
    </source>
</evidence>
<proteinExistence type="predicted"/>
<dbReference type="Pfam" id="PF02734">
    <property type="entry name" value="Dak2"/>
    <property type="match status" value="1"/>
</dbReference>
<dbReference type="InterPro" id="IPR036117">
    <property type="entry name" value="DhaL_dom_sf"/>
</dbReference>
<dbReference type="GO" id="GO:0004371">
    <property type="term" value="F:glycerone kinase activity"/>
    <property type="evidence" value="ECO:0007669"/>
    <property type="project" value="InterPro"/>
</dbReference>
<dbReference type="GO" id="GO:0019563">
    <property type="term" value="P:glycerol catabolic process"/>
    <property type="evidence" value="ECO:0007669"/>
    <property type="project" value="TreeGrafter"/>
</dbReference>